<evidence type="ECO:0000313" key="3">
    <source>
        <dbReference type="EMBL" id="MDQ7176254.1"/>
    </source>
</evidence>
<keyword evidence="7" id="KW-1185">Reference proteome</keyword>
<dbReference type="Proteomes" id="UP000242704">
    <property type="component" value="Unassembled WGS sequence"/>
</dbReference>
<dbReference type="EMBL" id="PZAO01000026">
    <property type="protein sequence ID" value="PTG68711.1"/>
    <property type="molecule type" value="Genomic_DNA"/>
</dbReference>
<feature type="region of interest" description="Disordered" evidence="1">
    <location>
        <begin position="1"/>
        <end position="24"/>
    </location>
</feature>
<feature type="compositionally biased region" description="Basic and acidic residues" evidence="1">
    <location>
        <begin position="8"/>
        <end position="24"/>
    </location>
</feature>
<evidence type="ECO:0000256" key="2">
    <source>
        <dbReference type="SAM" id="Phobius"/>
    </source>
</evidence>
<evidence type="ECO:0000313" key="6">
    <source>
        <dbReference type="EMBL" id="PTG68711.1"/>
    </source>
</evidence>
<dbReference type="RefSeq" id="WP_037576421.1">
    <property type="nucleotide sequence ID" value="NZ_CP133244.1"/>
</dbReference>
<comment type="caution">
    <text evidence="4">The sequence shown here is derived from an EMBL/GenBank/DDBJ whole genome shotgun (WGS) entry which is preliminary data.</text>
</comment>
<keyword evidence="2" id="KW-0812">Transmembrane</keyword>
<dbReference type="Proteomes" id="UP001240157">
    <property type="component" value="Unassembled WGS sequence"/>
</dbReference>
<dbReference type="EMBL" id="JAVGJF010000079">
    <property type="protein sequence ID" value="MDQ7176254.1"/>
    <property type="molecule type" value="Genomic_DNA"/>
</dbReference>
<evidence type="ECO:0000256" key="1">
    <source>
        <dbReference type="SAM" id="MobiDB-lite"/>
    </source>
</evidence>
<keyword evidence="2" id="KW-0472">Membrane</keyword>
<evidence type="ECO:0000313" key="8">
    <source>
        <dbReference type="Proteomes" id="UP000242144"/>
    </source>
</evidence>
<feature type="transmembrane region" description="Helical" evidence="2">
    <location>
        <begin position="41"/>
        <end position="66"/>
    </location>
</feature>
<dbReference type="Proteomes" id="UP000242008">
    <property type="component" value="Unassembled WGS sequence"/>
</dbReference>
<evidence type="ECO:0000313" key="4">
    <source>
        <dbReference type="EMBL" id="PTG12845.1"/>
    </source>
</evidence>
<keyword evidence="2" id="KW-1133">Transmembrane helix</keyword>
<reference evidence="4" key="2">
    <citation type="submission" date="2018-03" db="EMBL/GenBank/DDBJ databases">
        <authorList>
            <person name="Naushad S."/>
        </authorList>
    </citation>
    <scope>NUCLEOTIDE SEQUENCE</scope>
    <source>
        <strain evidence="5">SNUC 105</strain>
        <strain evidence="6">SNUC 1363</strain>
        <strain evidence="4">SNUC 505</strain>
    </source>
</reference>
<name>A0AAE5W7Z6_STACR</name>
<proteinExistence type="predicted"/>
<sequence length="71" mass="8094">MPFVKSRMKNDLAEGPRVSEESFTTDHELQNSAFERLGKDIVIIEVLSIMNIVFAVLSFSLLGLLLRERNK</sequence>
<evidence type="ECO:0000313" key="7">
    <source>
        <dbReference type="Proteomes" id="UP000242008"/>
    </source>
</evidence>
<evidence type="ECO:0000313" key="5">
    <source>
        <dbReference type="EMBL" id="PTG25888.1"/>
    </source>
</evidence>
<evidence type="ECO:0000313" key="10">
    <source>
        <dbReference type="Proteomes" id="UP001240157"/>
    </source>
</evidence>
<evidence type="ECO:0008006" key="11">
    <source>
        <dbReference type="Google" id="ProtNLM"/>
    </source>
</evidence>
<dbReference type="EMBL" id="PZCM01000016">
    <property type="protein sequence ID" value="PTG25888.1"/>
    <property type="molecule type" value="Genomic_DNA"/>
</dbReference>
<dbReference type="Proteomes" id="UP000242144">
    <property type="component" value="Unassembled WGS sequence"/>
</dbReference>
<protein>
    <recommendedName>
        <fullName evidence="11">Holin-like toxin</fullName>
    </recommendedName>
</protein>
<reference evidence="7 8" key="1">
    <citation type="journal article" date="2016" name="Front. Microbiol.">
        <title>Comprehensive Phylogenetic Analysis of Bovine Non-aureus Staphylococci Species Based on Whole-Genome Sequencing.</title>
        <authorList>
            <person name="Naushad S."/>
            <person name="Barkema H.W."/>
            <person name="Luby C."/>
            <person name="Condas L.A."/>
            <person name="Nobrega D.B."/>
            <person name="Carson D.A."/>
            <person name="De Buck J."/>
        </authorList>
    </citation>
    <scope>NUCLEOTIDE SEQUENCE [LARGE SCALE GENOMIC DNA]</scope>
    <source>
        <strain evidence="5 8">SNUC 105</strain>
        <strain evidence="6 7">SNUC 1363</strain>
        <strain evidence="4 9">SNUC 505</strain>
    </source>
</reference>
<reference evidence="3 10" key="3">
    <citation type="submission" date="2023-08" db="EMBL/GenBank/DDBJ databases">
        <title>Whole genome sequencing of Staphylococcus chromogenes NNSch 2386.</title>
        <authorList>
            <person name="Kropotov V.S."/>
            <person name="Boriskina E.V."/>
            <person name="Gordinskaya N.A."/>
            <person name="Shkurkina I.S."/>
            <person name="Kryazhev D.V."/>
            <person name="Alekseeva A.E."/>
            <person name="Makhova M.A."/>
        </authorList>
    </citation>
    <scope>NUCLEOTIDE SEQUENCE [LARGE SCALE GENOMIC DNA]</scope>
    <source>
        <strain evidence="3 10">NNSch 2386</strain>
    </source>
</reference>
<organism evidence="4 9">
    <name type="scientific">Staphylococcus chromogenes</name>
    <name type="common">Staphylococcus hyicus subsp. chromogenes</name>
    <dbReference type="NCBI Taxonomy" id="46126"/>
    <lineage>
        <taxon>Bacteria</taxon>
        <taxon>Bacillati</taxon>
        <taxon>Bacillota</taxon>
        <taxon>Bacilli</taxon>
        <taxon>Bacillales</taxon>
        <taxon>Staphylococcaceae</taxon>
        <taxon>Staphylococcus</taxon>
    </lineage>
</organism>
<accession>A0AAE5W7Z6</accession>
<gene>
    <name evidence="5" type="ORF">BU638_10110</name>
    <name evidence="4" type="ORF">BU653_08380</name>
    <name evidence="6" type="ORF">BU676_09675</name>
    <name evidence="3" type="ORF">RCF65_09645</name>
</gene>
<evidence type="ECO:0000313" key="9">
    <source>
        <dbReference type="Proteomes" id="UP000242704"/>
    </source>
</evidence>
<dbReference type="AlphaFoldDB" id="A0AAE5W7Z6"/>
<dbReference type="EMBL" id="PZBZ01000044">
    <property type="protein sequence ID" value="PTG12845.1"/>
    <property type="molecule type" value="Genomic_DNA"/>
</dbReference>